<dbReference type="Gene3D" id="3.40.605.10">
    <property type="entry name" value="Aldehyde Dehydrogenase, Chain A, domain 1"/>
    <property type="match status" value="1"/>
</dbReference>
<evidence type="ECO:0000256" key="1">
    <source>
        <dbReference type="ARBA" id="ARBA00009986"/>
    </source>
</evidence>
<dbReference type="EMBL" id="VOTZ01000004">
    <property type="protein sequence ID" value="MCQ1537980.1"/>
    <property type="molecule type" value="Genomic_DNA"/>
</dbReference>
<evidence type="ECO:0000256" key="4">
    <source>
        <dbReference type="PROSITE-ProRule" id="PRU10007"/>
    </source>
</evidence>
<dbReference type="PROSITE" id="PS00687">
    <property type="entry name" value="ALDEHYDE_DEHYDR_GLU"/>
    <property type="match status" value="1"/>
</dbReference>
<dbReference type="InterPro" id="IPR015590">
    <property type="entry name" value="Aldehyde_DH_dom"/>
</dbReference>
<feature type="region of interest" description="Disordered" evidence="6">
    <location>
        <begin position="1"/>
        <end position="34"/>
    </location>
</feature>
<dbReference type="InterPro" id="IPR016161">
    <property type="entry name" value="Ald_DH/histidinol_DH"/>
</dbReference>
<reference evidence="8 9" key="1">
    <citation type="submission" date="2019-08" db="EMBL/GenBank/DDBJ databases">
        <authorList>
            <person name="Chen S.-C."/>
            <person name="Lai M.-C."/>
            <person name="You Y.-T."/>
        </authorList>
    </citation>
    <scope>NUCLEOTIDE SEQUENCE [LARGE SCALE GENOMIC DNA]</scope>
    <source>
        <strain evidence="8 9">P2F9704a</strain>
    </source>
</reference>
<proteinExistence type="inferred from homology"/>
<evidence type="ECO:0000256" key="2">
    <source>
        <dbReference type="ARBA" id="ARBA00011881"/>
    </source>
</evidence>
<dbReference type="FunFam" id="3.40.605.10:FF:000007">
    <property type="entry name" value="NAD/NADP-dependent betaine aldehyde dehydrogenase"/>
    <property type="match status" value="1"/>
</dbReference>
<comment type="similarity">
    <text evidence="1 5">Belongs to the aldehyde dehydrogenase family.</text>
</comment>
<dbReference type="RefSeq" id="WP_255331914.1">
    <property type="nucleotide sequence ID" value="NZ_VOTZ01000004.1"/>
</dbReference>
<dbReference type="GO" id="GO:0016491">
    <property type="term" value="F:oxidoreductase activity"/>
    <property type="evidence" value="ECO:0007669"/>
    <property type="project" value="UniProtKB-KW"/>
</dbReference>
<evidence type="ECO:0000256" key="5">
    <source>
        <dbReference type="RuleBase" id="RU003345"/>
    </source>
</evidence>
<feature type="compositionally biased region" description="Polar residues" evidence="6">
    <location>
        <begin position="9"/>
        <end position="22"/>
    </location>
</feature>
<dbReference type="Proteomes" id="UP001524383">
    <property type="component" value="Unassembled WGS sequence"/>
</dbReference>
<dbReference type="Gene3D" id="3.40.309.10">
    <property type="entry name" value="Aldehyde Dehydrogenase, Chain A, domain 2"/>
    <property type="match status" value="1"/>
</dbReference>
<organism evidence="8 9">
    <name type="scientific">Methanocalculus taiwanensis</name>
    <dbReference type="NCBI Taxonomy" id="106207"/>
    <lineage>
        <taxon>Archaea</taxon>
        <taxon>Methanobacteriati</taxon>
        <taxon>Methanobacteriota</taxon>
        <taxon>Stenosarchaea group</taxon>
        <taxon>Methanomicrobia</taxon>
        <taxon>Methanomicrobiales</taxon>
        <taxon>Methanocalculaceae</taxon>
        <taxon>Methanocalculus</taxon>
    </lineage>
</organism>
<feature type="active site" evidence="4">
    <location>
        <position position="245"/>
    </location>
</feature>
<evidence type="ECO:0000313" key="8">
    <source>
        <dbReference type="EMBL" id="MCQ1537980.1"/>
    </source>
</evidence>
<sequence length="478" mass="50760">MQMMIGDQFTESVSGERTSITNPAKGIPAGEVPSGGKEDVDLAVEAAFEAFGRWKELPNSHRGVALFRSAGLIRQEADRIAHILTTEQGKPLREAKDEVLGAAAVFEYYAGSASLITSGYSDTLPRYGYGVVQKRPLGVCGAIIPWNMPILIAAWKIGAALVTGNTLVLKPSIQAPMAVLALGEVMERAGLPPGVLNIVTGKGTDAGDPLIRHDAVRKISFTGSIQTGQAIARATAGTMKRLTLELGGNDPMIVCSDVDPVAAADAALALRLYNCGQICTSPKRMIVMDEIHDAFVSRLQQTIPEVVIGDGIDPASRIGPLNNEAGRVGVEEAIQMLEDEGAHIFRGKLSAGLSEQGFFCPPALATGCAADSKVLMEEIFGPLIPVIRANDLDEAIEIANSTRFGLGASIWTQTINTAEQVAEELQAGIVWVNQHMKLPPEVPFGGVKGSGYGRENGLSFIDAYTEEKTILIARQGLF</sequence>
<keyword evidence="3 5" id="KW-0560">Oxidoreductase</keyword>
<accession>A0ABD4TL28</accession>
<evidence type="ECO:0000313" key="9">
    <source>
        <dbReference type="Proteomes" id="UP001524383"/>
    </source>
</evidence>
<dbReference type="InterPro" id="IPR016163">
    <property type="entry name" value="Ald_DH_C"/>
</dbReference>
<evidence type="ECO:0000256" key="3">
    <source>
        <dbReference type="ARBA" id="ARBA00023002"/>
    </source>
</evidence>
<protein>
    <submittedName>
        <fullName evidence="8">Aldehyde dehydrogenase</fullName>
    </submittedName>
</protein>
<evidence type="ECO:0000256" key="6">
    <source>
        <dbReference type="SAM" id="MobiDB-lite"/>
    </source>
</evidence>
<keyword evidence="9" id="KW-1185">Reference proteome</keyword>
<dbReference type="InterPro" id="IPR029510">
    <property type="entry name" value="Ald_DH_CS_GLU"/>
</dbReference>
<name>A0ABD4TL28_9EURY</name>
<dbReference type="InterPro" id="IPR016162">
    <property type="entry name" value="Ald_DH_N"/>
</dbReference>
<dbReference type="PANTHER" id="PTHR11699">
    <property type="entry name" value="ALDEHYDE DEHYDROGENASE-RELATED"/>
    <property type="match status" value="1"/>
</dbReference>
<comment type="caution">
    <text evidence="8">The sequence shown here is derived from an EMBL/GenBank/DDBJ whole genome shotgun (WGS) entry which is preliminary data.</text>
</comment>
<evidence type="ECO:0000259" key="7">
    <source>
        <dbReference type="Pfam" id="PF00171"/>
    </source>
</evidence>
<gene>
    <name evidence="8" type="ORF">FTO68_03115</name>
</gene>
<dbReference type="Pfam" id="PF00171">
    <property type="entry name" value="Aldedh"/>
    <property type="match status" value="1"/>
</dbReference>
<feature type="domain" description="Aldehyde dehydrogenase" evidence="7">
    <location>
        <begin position="10"/>
        <end position="470"/>
    </location>
</feature>
<dbReference type="AlphaFoldDB" id="A0ABD4TL28"/>
<dbReference type="SUPFAM" id="SSF53720">
    <property type="entry name" value="ALDH-like"/>
    <property type="match status" value="1"/>
</dbReference>
<comment type="subunit">
    <text evidence="2">Homotetramer.</text>
</comment>